<name>A0A8X7CIQ4_9ARAC</name>
<dbReference type="EMBL" id="BMAV01018078">
    <property type="protein sequence ID" value="GFY70188.1"/>
    <property type="molecule type" value="Genomic_DNA"/>
</dbReference>
<dbReference type="PANTHER" id="PTHR46114:SF1">
    <property type="entry name" value="ZAD DOMAIN-CONTAINING PROTEIN"/>
    <property type="match status" value="1"/>
</dbReference>
<protein>
    <submittedName>
        <fullName evidence="1">Uncharacterized protein</fullName>
    </submittedName>
</protein>
<organism evidence="1 2">
    <name type="scientific">Trichonephila inaurata madagascariensis</name>
    <dbReference type="NCBI Taxonomy" id="2747483"/>
    <lineage>
        <taxon>Eukaryota</taxon>
        <taxon>Metazoa</taxon>
        <taxon>Ecdysozoa</taxon>
        <taxon>Arthropoda</taxon>
        <taxon>Chelicerata</taxon>
        <taxon>Arachnida</taxon>
        <taxon>Araneae</taxon>
        <taxon>Araneomorphae</taxon>
        <taxon>Entelegynae</taxon>
        <taxon>Araneoidea</taxon>
        <taxon>Nephilidae</taxon>
        <taxon>Trichonephila</taxon>
        <taxon>Trichonephila inaurata</taxon>
    </lineage>
</organism>
<dbReference type="OrthoDB" id="7999790at2759"/>
<dbReference type="AlphaFoldDB" id="A0A8X7CIQ4"/>
<evidence type="ECO:0000313" key="1">
    <source>
        <dbReference type="EMBL" id="GFY70188.1"/>
    </source>
</evidence>
<comment type="caution">
    <text evidence="1">The sequence shown here is derived from an EMBL/GenBank/DDBJ whole genome shotgun (WGS) entry which is preliminary data.</text>
</comment>
<sequence>MIHLNSLVLFLSKRCENTYGENNRKTCVCGTVDPTFDQILEGKEKAAWEALKSVVRGFLGSKKDKNYRQLLKELLQNFHDIGCNMFLKIHPNVLREKLKAESEDSLQVDKESDFALKQMAAILLIAAERYFEERDFTKLYQTSMLAFGLCPSGFTSAEAMETFKVIRYIYEMTRDPDFVFPLAPTHQRILRRFFRKEGRAWSKYVLPPDDDDDDDEETSISQPWGLMALVSSLAALTCKIMGSRHDTTKDCLSG</sequence>
<dbReference type="Proteomes" id="UP000886998">
    <property type="component" value="Unassembled WGS sequence"/>
</dbReference>
<dbReference type="PANTHER" id="PTHR46114">
    <property type="entry name" value="APPLE DOMAIN-CONTAINING PROTEIN"/>
    <property type="match status" value="1"/>
</dbReference>
<reference evidence="1" key="1">
    <citation type="submission" date="2020-08" db="EMBL/GenBank/DDBJ databases">
        <title>Multicomponent nature underlies the extraordinary mechanical properties of spider dragline silk.</title>
        <authorList>
            <person name="Kono N."/>
            <person name="Nakamura H."/>
            <person name="Mori M."/>
            <person name="Yoshida Y."/>
            <person name="Ohtoshi R."/>
            <person name="Malay A.D."/>
            <person name="Moran D.A.P."/>
            <person name="Tomita M."/>
            <person name="Numata K."/>
            <person name="Arakawa K."/>
        </authorList>
    </citation>
    <scope>NUCLEOTIDE SEQUENCE</scope>
</reference>
<gene>
    <name evidence="1" type="ORF">TNIN_81911</name>
</gene>
<accession>A0A8X7CIQ4</accession>
<proteinExistence type="predicted"/>
<evidence type="ECO:0000313" key="2">
    <source>
        <dbReference type="Proteomes" id="UP000886998"/>
    </source>
</evidence>
<keyword evidence="2" id="KW-1185">Reference proteome</keyword>